<gene>
    <name evidence="1" type="ORF">NWFMUON74_44820</name>
</gene>
<organism evidence="1 2">
    <name type="scientific">Nocardia wallacei</name>
    <dbReference type="NCBI Taxonomy" id="480035"/>
    <lineage>
        <taxon>Bacteria</taxon>
        <taxon>Bacillati</taxon>
        <taxon>Actinomycetota</taxon>
        <taxon>Actinomycetes</taxon>
        <taxon>Mycobacteriales</taxon>
        <taxon>Nocardiaceae</taxon>
        <taxon>Nocardia</taxon>
    </lineage>
</organism>
<accession>A0A7G1KNM8</accession>
<dbReference type="Proteomes" id="UP000516173">
    <property type="component" value="Chromosome"/>
</dbReference>
<reference evidence="1 2" key="1">
    <citation type="submission" date="2020-08" db="EMBL/GenBank/DDBJ databases">
        <title>Genome Sequencing of Nocardia wallacei strain FMUON74 and assembly.</title>
        <authorList>
            <person name="Toyokawa M."/>
            <person name="Uesaka K."/>
        </authorList>
    </citation>
    <scope>NUCLEOTIDE SEQUENCE [LARGE SCALE GENOMIC DNA]</scope>
    <source>
        <strain evidence="1 2">FMUON74</strain>
    </source>
</reference>
<protein>
    <recommendedName>
        <fullName evidence="3">DUF3108 domain-containing protein</fullName>
    </recommendedName>
</protein>
<keyword evidence="2" id="KW-1185">Reference proteome</keyword>
<proteinExistence type="predicted"/>
<sequence length="225" mass="24824">MYTAFRDPGIPDGEKSVYSVGFADRPERFELTSVVSSEPDRYHSTVDARVGADLTMTVEQRFQRIDGRLRAESYRAETRSGETVVSREEATFVDTAHLQFDGVAPFPANVMPLVGGLTLLRGLDFTEGATESVDLWLAFSMHWPLTTRVGKQTTLDVPAGRSTCRPVRLRAGFAHVNTLLDKVIGGIVPPSMAYFDVAPPHRLVRLAFPTEPMTSKLRGLVELVA</sequence>
<evidence type="ECO:0000313" key="1">
    <source>
        <dbReference type="EMBL" id="BCK56710.1"/>
    </source>
</evidence>
<dbReference type="RefSeq" id="WP_187683733.1">
    <property type="nucleotide sequence ID" value="NZ_AP023396.1"/>
</dbReference>
<name>A0A7G1KNM8_9NOCA</name>
<dbReference type="EMBL" id="AP023396">
    <property type="protein sequence ID" value="BCK56710.1"/>
    <property type="molecule type" value="Genomic_DNA"/>
</dbReference>
<evidence type="ECO:0008006" key="3">
    <source>
        <dbReference type="Google" id="ProtNLM"/>
    </source>
</evidence>
<evidence type="ECO:0000313" key="2">
    <source>
        <dbReference type="Proteomes" id="UP000516173"/>
    </source>
</evidence>
<dbReference type="GeneID" id="80348940"/>
<dbReference type="KEGG" id="nwl:NWFMUON74_44820"/>
<dbReference type="AlphaFoldDB" id="A0A7G1KNM8"/>